<feature type="compositionally biased region" description="Basic residues" evidence="1">
    <location>
        <begin position="11"/>
        <end position="24"/>
    </location>
</feature>
<gene>
    <name evidence="3" type="ORF">ACFOGJ_28200</name>
</gene>
<protein>
    <submittedName>
        <fullName evidence="3">TIGR02186 family protein</fullName>
    </submittedName>
</protein>
<feature type="region of interest" description="Disordered" evidence="1">
    <location>
        <begin position="1"/>
        <end position="27"/>
    </location>
</feature>
<dbReference type="RefSeq" id="WP_379906627.1">
    <property type="nucleotide sequence ID" value="NZ_JBHRTR010000054.1"/>
</dbReference>
<evidence type="ECO:0000256" key="1">
    <source>
        <dbReference type="SAM" id="MobiDB-lite"/>
    </source>
</evidence>
<keyword evidence="2" id="KW-0812">Transmembrane</keyword>
<reference evidence="4" key="1">
    <citation type="journal article" date="2019" name="Int. J. Syst. Evol. Microbiol.">
        <title>The Global Catalogue of Microorganisms (GCM) 10K type strain sequencing project: providing services to taxonomists for standard genome sequencing and annotation.</title>
        <authorList>
            <consortium name="The Broad Institute Genomics Platform"/>
            <consortium name="The Broad Institute Genome Sequencing Center for Infectious Disease"/>
            <person name="Wu L."/>
            <person name="Ma J."/>
        </authorList>
    </citation>
    <scope>NUCLEOTIDE SEQUENCE [LARGE SCALE GENOMIC DNA]</scope>
    <source>
        <strain evidence="4">KCTC 42964</strain>
    </source>
</reference>
<dbReference type="Proteomes" id="UP001595528">
    <property type="component" value="Unassembled WGS sequence"/>
</dbReference>
<feature type="transmembrane region" description="Helical" evidence="2">
    <location>
        <begin position="262"/>
        <end position="283"/>
    </location>
</feature>
<evidence type="ECO:0000256" key="2">
    <source>
        <dbReference type="SAM" id="Phobius"/>
    </source>
</evidence>
<accession>A0ABV7L9X8</accession>
<sequence length="287" mass="31472">MRQRGVDAGKGGHRACNRPLRHRPGAPPRHPVLPLVLLGLTLLCSLAAGPARPARAAAYDGALVTDLSNHLISITSSFSGTSLLLFGAISEPGDLVVIVRGPSDRVMVRRKEQTFGVWMNRSETQLADVPGYYAVATTRKRSDFASPALLKQLQAGPDYLDMPVIQESGVDVATTADFRDALIRIRSQEGLFNLYESGVVFVGQRLFRAPIEFPATVPVGTYRAEVYLIRDDRVVAAQATPLFVMKRGLEQTLYQFAQEQRLAYGILIVLIAIFVGWALSTLLQSRR</sequence>
<evidence type="ECO:0000313" key="3">
    <source>
        <dbReference type="EMBL" id="MFC3231163.1"/>
    </source>
</evidence>
<keyword evidence="2" id="KW-1133">Transmembrane helix</keyword>
<proteinExistence type="predicted"/>
<dbReference type="Pfam" id="PF09608">
    <property type="entry name" value="Alph_Pro_TM"/>
    <property type="match status" value="1"/>
</dbReference>
<keyword evidence="2" id="KW-0472">Membrane</keyword>
<dbReference type="EMBL" id="JBHRTR010000054">
    <property type="protein sequence ID" value="MFC3231163.1"/>
    <property type="molecule type" value="Genomic_DNA"/>
</dbReference>
<comment type="caution">
    <text evidence="3">The sequence shown here is derived from an EMBL/GenBank/DDBJ whole genome shotgun (WGS) entry which is preliminary data.</text>
</comment>
<keyword evidence="4" id="KW-1185">Reference proteome</keyword>
<organism evidence="3 4">
    <name type="scientific">Marinibaculum pumilum</name>
    <dbReference type="NCBI Taxonomy" id="1766165"/>
    <lineage>
        <taxon>Bacteria</taxon>
        <taxon>Pseudomonadati</taxon>
        <taxon>Pseudomonadota</taxon>
        <taxon>Alphaproteobacteria</taxon>
        <taxon>Rhodospirillales</taxon>
        <taxon>Rhodospirillaceae</taxon>
        <taxon>Marinibaculum</taxon>
    </lineage>
</organism>
<evidence type="ECO:0000313" key="4">
    <source>
        <dbReference type="Proteomes" id="UP001595528"/>
    </source>
</evidence>
<dbReference type="InterPro" id="IPR019088">
    <property type="entry name" value="CHP02186-rel_TM"/>
</dbReference>
<name>A0ABV7L9X8_9PROT</name>